<comment type="cofactor">
    <cofactor evidence="1">
        <name>Mg(2+)</name>
        <dbReference type="ChEBI" id="CHEBI:18420"/>
    </cofactor>
</comment>
<evidence type="ECO:0000256" key="2">
    <source>
        <dbReference type="ARBA" id="ARBA00022801"/>
    </source>
</evidence>
<dbReference type="InterPro" id="IPR036412">
    <property type="entry name" value="HAD-like_sf"/>
</dbReference>
<gene>
    <name evidence="4" type="ordered locus">PSMK_30300</name>
</gene>
<dbReference type="RefSeq" id="WP_014438394.1">
    <property type="nucleotide sequence ID" value="NC_017080.1"/>
</dbReference>
<evidence type="ECO:0000313" key="4">
    <source>
        <dbReference type="EMBL" id="BAM05189.1"/>
    </source>
</evidence>
<dbReference type="GO" id="GO:0009231">
    <property type="term" value="P:riboflavin biosynthetic process"/>
    <property type="evidence" value="ECO:0007669"/>
    <property type="project" value="TreeGrafter"/>
</dbReference>
<proteinExistence type="predicted"/>
<dbReference type="PANTHER" id="PTHR46470:SF4">
    <property type="entry name" value="5-AMINO-6-(5-PHOSPHO-D-RIBITYLAMINO)URACIL PHOSPHATASE YIGB"/>
    <property type="match status" value="1"/>
</dbReference>
<dbReference type="InterPro" id="IPR006439">
    <property type="entry name" value="HAD-SF_hydro_IA"/>
</dbReference>
<sequence>MLFDLDDTLLDTSDSATRVWRQTAEAFAGEIGRPVAEFGPVLDAARRWYWSDPERNRLGRLDVQRSRVEVTLRGLRELGHDGGNARGLAERFAGHYAAHRVRSMRFFPGALGTLRAFRAAGIKLALITNGDAAAQREKVTRFGLAPLFEGVFIEGELGYGKPDPRVFAAALRACGGVDPAGAWCVGDHLGWEVRAAQELGLVGVWVDWRGEGLPEAGPRSGITPDRTVRRVAELQDVLAGA</sequence>
<dbReference type="Gene3D" id="1.20.120.1600">
    <property type="match status" value="1"/>
</dbReference>
<dbReference type="AlphaFoldDB" id="I0IIV1"/>
<evidence type="ECO:0000313" key="5">
    <source>
        <dbReference type="Proteomes" id="UP000007881"/>
    </source>
</evidence>
<evidence type="ECO:0000256" key="1">
    <source>
        <dbReference type="ARBA" id="ARBA00001946"/>
    </source>
</evidence>
<name>I0IIV1_PHYMF</name>
<dbReference type="NCBIfam" id="TIGR01549">
    <property type="entry name" value="HAD-SF-IA-v1"/>
    <property type="match status" value="1"/>
</dbReference>
<dbReference type="STRING" id="1142394.PSMK_30300"/>
<protein>
    <submittedName>
        <fullName evidence="4">Putative hydrolase</fullName>
    </submittedName>
</protein>
<dbReference type="Proteomes" id="UP000007881">
    <property type="component" value="Chromosome"/>
</dbReference>
<accession>I0IIV1</accession>
<dbReference type="InterPro" id="IPR051400">
    <property type="entry name" value="HAD-like_hydrolase"/>
</dbReference>
<dbReference type="eggNOG" id="COG1011">
    <property type="taxonomic scope" value="Bacteria"/>
</dbReference>
<dbReference type="EMBL" id="AP012338">
    <property type="protein sequence ID" value="BAM05189.1"/>
    <property type="molecule type" value="Genomic_DNA"/>
</dbReference>
<evidence type="ECO:0000256" key="3">
    <source>
        <dbReference type="ARBA" id="ARBA00022842"/>
    </source>
</evidence>
<dbReference type="SUPFAM" id="SSF56784">
    <property type="entry name" value="HAD-like"/>
    <property type="match status" value="1"/>
</dbReference>
<keyword evidence="3" id="KW-0460">Magnesium</keyword>
<dbReference type="Pfam" id="PF00702">
    <property type="entry name" value="Hydrolase"/>
    <property type="match status" value="1"/>
</dbReference>
<keyword evidence="5" id="KW-1185">Reference proteome</keyword>
<dbReference type="HOGENOM" id="CLU_045011_8_1_0"/>
<dbReference type="Gene3D" id="3.40.50.1000">
    <property type="entry name" value="HAD superfamily/HAD-like"/>
    <property type="match status" value="1"/>
</dbReference>
<reference evidence="4 5" key="1">
    <citation type="submission" date="2012-02" db="EMBL/GenBank/DDBJ databases">
        <title>Complete genome sequence of Phycisphaera mikurensis NBRC 102666.</title>
        <authorList>
            <person name="Ankai A."/>
            <person name="Hosoyama A."/>
            <person name="Terui Y."/>
            <person name="Sekine M."/>
            <person name="Fukai R."/>
            <person name="Kato Y."/>
            <person name="Nakamura S."/>
            <person name="Yamada-Narita S."/>
            <person name="Kawakoshi A."/>
            <person name="Fukunaga Y."/>
            <person name="Yamazaki S."/>
            <person name="Fujita N."/>
        </authorList>
    </citation>
    <scope>NUCLEOTIDE SEQUENCE [LARGE SCALE GENOMIC DNA]</scope>
    <source>
        <strain evidence="5">NBRC 102666 / KCTC 22515 / FYK2301M01</strain>
    </source>
</reference>
<dbReference type="SFLD" id="SFLDS00003">
    <property type="entry name" value="Haloacid_Dehalogenase"/>
    <property type="match status" value="1"/>
</dbReference>
<dbReference type="GO" id="GO:0016787">
    <property type="term" value="F:hydrolase activity"/>
    <property type="evidence" value="ECO:0007669"/>
    <property type="project" value="UniProtKB-KW"/>
</dbReference>
<dbReference type="KEGG" id="phm:PSMK_30300"/>
<dbReference type="InterPro" id="IPR023214">
    <property type="entry name" value="HAD_sf"/>
</dbReference>
<dbReference type="SFLD" id="SFLDG01129">
    <property type="entry name" value="C1.5:_HAD__Beta-PGM__Phosphata"/>
    <property type="match status" value="1"/>
</dbReference>
<dbReference type="PANTHER" id="PTHR46470">
    <property type="entry name" value="N-ACYLNEURAMINATE-9-PHOSPHATASE"/>
    <property type="match status" value="1"/>
</dbReference>
<keyword evidence="2 4" id="KW-0378">Hydrolase</keyword>
<organism evidence="4 5">
    <name type="scientific">Phycisphaera mikurensis (strain NBRC 102666 / KCTC 22515 / FYK2301M01)</name>
    <dbReference type="NCBI Taxonomy" id="1142394"/>
    <lineage>
        <taxon>Bacteria</taxon>
        <taxon>Pseudomonadati</taxon>
        <taxon>Planctomycetota</taxon>
        <taxon>Phycisphaerae</taxon>
        <taxon>Phycisphaerales</taxon>
        <taxon>Phycisphaeraceae</taxon>
        <taxon>Phycisphaera</taxon>
    </lineage>
</organism>